<name>A0A1V9Z6P6_9STRA</name>
<dbReference type="AlphaFoldDB" id="A0A1V9Z6P6"/>
<evidence type="ECO:0008006" key="3">
    <source>
        <dbReference type="Google" id="ProtNLM"/>
    </source>
</evidence>
<protein>
    <recommendedName>
        <fullName evidence="3">Ankyrin repeat-containing domain</fullName>
    </recommendedName>
</protein>
<proteinExistence type="predicted"/>
<gene>
    <name evidence="1" type="ORF">THRCLA_08389</name>
</gene>
<dbReference type="STRING" id="74557.A0A1V9Z6P6"/>
<evidence type="ECO:0000313" key="1">
    <source>
        <dbReference type="EMBL" id="OQR93649.1"/>
    </source>
</evidence>
<keyword evidence="2" id="KW-1185">Reference proteome</keyword>
<dbReference type="PANTHER" id="PTHR46586">
    <property type="entry name" value="ANKYRIN REPEAT-CONTAINING PROTEIN"/>
    <property type="match status" value="1"/>
</dbReference>
<comment type="caution">
    <text evidence="1">The sequence shown here is derived from an EMBL/GenBank/DDBJ whole genome shotgun (WGS) entry which is preliminary data.</text>
</comment>
<dbReference type="SUPFAM" id="SSF48403">
    <property type="entry name" value="Ankyrin repeat"/>
    <property type="match status" value="1"/>
</dbReference>
<sequence>MFHHVLATKELLLEITSYQRGFPDEIVQLRRLLRPIKLFELLQLLQKHSPLYTEQCHLAFGPFHAKVAGREIEWERLQSRLLVQYYGLVYGVLSIVRSLNAMDCLAFEFTHWVVPAYFGHLNIIEFLYSVDREGYDTRAMRVASANGHLSIVRFLHEHGYPTDLLMHLACVGGHLDLAEYARKENLDRDVGATTINFTASNGYMNTLEFLHVHNYQGFSTATMDGASRNGHLHIVEFLHANRTEGHTEKAFLEAVRNGHLNIVRFFEQHEDEYVNIMEGCKIAAFMGHMQIVEYLVRHRKQQLDLAKIEECARKGKIASFSEQRRQGCQMIIEFIQQMVTLTMMEAQQRIKELTLQLHSSSDWTKRVKVIFSFSIMKFIFMV</sequence>
<accession>A0A1V9Z6P6</accession>
<dbReference type="PANTHER" id="PTHR46586:SF3">
    <property type="entry name" value="ANKYRIN REPEAT-CONTAINING PROTEIN"/>
    <property type="match status" value="1"/>
</dbReference>
<dbReference type="EMBL" id="JNBS01002240">
    <property type="protein sequence ID" value="OQR93649.1"/>
    <property type="molecule type" value="Genomic_DNA"/>
</dbReference>
<dbReference type="Gene3D" id="1.25.40.20">
    <property type="entry name" value="Ankyrin repeat-containing domain"/>
    <property type="match status" value="1"/>
</dbReference>
<dbReference type="OrthoDB" id="70387at2759"/>
<dbReference type="InterPro" id="IPR052050">
    <property type="entry name" value="SecEffector_AnkRepeat"/>
</dbReference>
<organism evidence="1 2">
    <name type="scientific">Thraustotheca clavata</name>
    <dbReference type="NCBI Taxonomy" id="74557"/>
    <lineage>
        <taxon>Eukaryota</taxon>
        <taxon>Sar</taxon>
        <taxon>Stramenopiles</taxon>
        <taxon>Oomycota</taxon>
        <taxon>Saprolegniomycetes</taxon>
        <taxon>Saprolegniales</taxon>
        <taxon>Achlyaceae</taxon>
        <taxon>Thraustotheca</taxon>
    </lineage>
</organism>
<dbReference type="Proteomes" id="UP000243217">
    <property type="component" value="Unassembled WGS sequence"/>
</dbReference>
<evidence type="ECO:0000313" key="2">
    <source>
        <dbReference type="Proteomes" id="UP000243217"/>
    </source>
</evidence>
<dbReference type="InterPro" id="IPR036770">
    <property type="entry name" value="Ankyrin_rpt-contain_sf"/>
</dbReference>
<reference evidence="1 2" key="1">
    <citation type="journal article" date="2014" name="Genome Biol. Evol.">
        <title>The secreted proteins of Achlya hypogyna and Thraustotheca clavata identify the ancestral oomycete secretome and reveal gene acquisitions by horizontal gene transfer.</title>
        <authorList>
            <person name="Misner I."/>
            <person name="Blouin N."/>
            <person name="Leonard G."/>
            <person name="Richards T.A."/>
            <person name="Lane C.E."/>
        </authorList>
    </citation>
    <scope>NUCLEOTIDE SEQUENCE [LARGE SCALE GENOMIC DNA]</scope>
    <source>
        <strain evidence="1 2">ATCC 34112</strain>
    </source>
</reference>